<name>A0A2U1LNQ3_ARTAN</name>
<dbReference type="Proteomes" id="UP000245207">
    <property type="component" value="Unassembled WGS sequence"/>
</dbReference>
<dbReference type="PANTHER" id="PTHR48449">
    <property type="entry name" value="DUF1985 DOMAIN-CONTAINING PROTEIN"/>
    <property type="match status" value="1"/>
</dbReference>
<feature type="domain" description="DUF1985" evidence="2">
    <location>
        <begin position="77"/>
        <end position="206"/>
    </location>
</feature>
<evidence type="ECO:0000256" key="1">
    <source>
        <dbReference type="SAM" id="Coils"/>
    </source>
</evidence>
<keyword evidence="4" id="KW-1185">Reference proteome</keyword>
<comment type="caution">
    <text evidence="3">The sequence shown here is derived from an EMBL/GenBank/DDBJ whole genome shotgun (WGS) entry which is preliminary data.</text>
</comment>
<proteinExistence type="predicted"/>
<evidence type="ECO:0000313" key="3">
    <source>
        <dbReference type="EMBL" id="PWA50637.1"/>
    </source>
</evidence>
<dbReference type="InterPro" id="IPR015410">
    <property type="entry name" value="DUF1985"/>
</dbReference>
<gene>
    <name evidence="3" type="ORF">CTI12_AA470750</name>
</gene>
<evidence type="ECO:0000313" key="4">
    <source>
        <dbReference type="Proteomes" id="UP000245207"/>
    </source>
</evidence>
<dbReference type="Pfam" id="PF09331">
    <property type="entry name" value="DUF1985"/>
    <property type="match status" value="1"/>
</dbReference>
<reference evidence="3 4" key="1">
    <citation type="journal article" date="2018" name="Mol. Plant">
        <title>The genome of Artemisia annua provides insight into the evolution of Asteraceae family and artemisinin biosynthesis.</title>
        <authorList>
            <person name="Shen Q."/>
            <person name="Zhang L."/>
            <person name="Liao Z."/>
            <person name="Wang S."/>
            <person name="Yan T."/>
            <person name="Shi P."/>
            <person name="Liu M."/>
            <person name="Fu X."/>
            <person name="Pan Q."/>
            <person name="Wang Y."/>
            <person name="Lv Z."/>
            <person name="Lu X."/>
            <person name="Zhang F."/>
            <person name="Jiang W."/>
            <person name="Ma Y."/>
            <person name="Chen M."/>
            <person name="Hao X."/>
            <person name="Li L."/>
            <person name="Tang Y."/>
            <person name="Lv G."/>
            <person name="Zhou Y."/>
            <person name="Sun X."/>
            <person name="Brodelius P.E."/>
            <person name="Rose J.K.C."/>
            <person name="Tang K."/>
        </authorList>
    </citation>
    <scope>NUCLEOTIDE SEQUENCE [LARGE SCALE GENOMIC DNA]</scope>
    <source>
        <strain evidence="4">cv. Huhao1</strain>
        <tissue evidence="3">Leaf</tissue>
    </source>
</reference>
<dbReference type="EMBL" id="PKPP01008459">
    <property type="protein sequence ID" value="PWA50637.1"/>
    <property type="molecule type" value="Genomic_DNA"/>
</dbReference>
<accession>A0A2U1LNQ3</accession>
<dbReference type="SUPFAM" id="SSF54001">
    <property type="entry name" value="Cysteine proteinases"/>
    <property type="match status" value="1"/>
</dbReference>
<sequence length="1024" mass="115828">MYRGCTGDVNVRSLVKLLPDIKAKLKKNTNRYNLFKSTVFGPWLDVPNKPGNDSHLMNYVLQHQVYVPDVTNECSPITFHIGDNRLHFGRKEFCLVTGLRFGKLAVVDDKEITYVPFCERVFPDKSLPGPTQYNVKGQHFVNIVLEDKFEKTWLALSDEDAVRICLVVVSVVILSGREGRFKIPKHIMLLVEDFAAFNAFPWGEYLWKIFYLTTVNVVPKHANHHTTNKKKNPEFVPTYNLYGFVWAFKIWILESFPKSRIWWNKDDDVISRGLDWSSKRKFEKTDYNTLFGPMSDPIIDLAPTDKELKAPWYIISVDYFNSLAGSPSGAFRKGIKRTAVVSKSARWKLRPTTVKGNHVYENVDHDGVDVNDEHVEEKVQQAASVNANVESEIPKEPAVESVNEVVVDEVAPNADIGKLLADFDAEKKMFDMEIALKLRSQVNPENPKTAASTCVGGNSEIVDYPIKAGHYEPGTSICEADNVQVASTSIGQSVNVEVQHGSINTVDASDPKVGTGSPKVIDMDQHIATTSIDQTVNGEVQQGSIKMVEAADHVVGTGSSKDIDMDQVACSSLNGIDVDDSQKSSLNVLLEALEETQRDPGMEFIIAGNEDAPHVKNTGVPISVVADDPMNYVDEFDYLVEPGTEGNDNSKYSLDTIFEDPNTKETSWFNENFESQKEDAGVYKETTLHNEAVKLEEEHVEAEKQVSDVAKENVKVKEEDGTERDKLIMTSHKNVATCNEKPRLEIALSSFKEKKPSVRKTYAGKPFKSPYPRKPKTRSMTAAEHVSLKFTVSPIPVQNTSKHVTPRGQVFSDEVFNLPPFVEDLSCPEGCKKDRVTVPVYMQVFVRNGKTPLYRFPWGYRDIPIGRDFWLALLCKDVAGQGWLSDNHLNLWVDLMWHFRPADAELVLFSVRASLGELRSILGRRRPWWKDMRSRLPSQLLCYLNEVGVLKDKGIPIDGYEITLDYANVPRQHRSFGDCGIWVCIFMYRLCFNLPLTFEDTPLQVAVAFRERMIEYFWNNKEQY</sequence>
<dbReference type="PANTHER" id="PTHR48449:SF1">
    <property type="entry name" value="DUF1985 DOMAIN-CONTAINING PROTEIN"/>
    <property type="match status" value="1"/>
</dbReference>
<evidence type="ECO:0000259" key="2">
    <source>
        <dbReference type="Pfam" id="PF09331"/>
    </source>
</evidence>
<protein>
    <submittedName>
        <fullName evidence="3">Phospholipase-like protein</fullName>
    </submittedName>
</protein>
<feature type="coiled-coil region" evidence="1">
    <location>
        <begin position="685"/>
        <end position="719"/>
    </location>
</feature>
<dbReference type="AlphaFoldDB" id="A0A2U1LNQ3"/>
<dbReference type="OrthoDB" id="1217181at2759"/>
<keyword evidence="1" id="KW-0175">Coiled coil</keyword>
<dbReference type="InterPro" id="IPR038765">
    <property type="entry name" value="Papain-like_cys_pep_sf"/>
</dbReference>
<organism evidence="3 4">
    <name type="scientific">Artemisia annua</name>
    <name type="common">Sweet wormwood</name>
    <dbReference type="NCBI Taxonomy" id="35608"/>
    <lineage>
        <taxon>Eukaryota</taxon>
        <taxon>Viridiplantae</taxon>
        <taxon>Streptophyta</taxon>
        <taxon>Embryophyta</taxon>
        <taxon>Tracheophyta</taxon>
        <taxon>Spermatophyta</taxon>
        <taxon>Magnoliopsida</taxon>
        <taxon>eudicotyledons</taxon>
        <taxon>Gunneridae</taxon>
        <taxon>Pentapetalae</taxon>
        <taxon>asterids</taxon>
        <taxon>campanulids</taxon>
        <taxon>Asterales</taxon>
        <taxon>Asteraceae</taxon>
        <taxon>Asteroideae</taxon>
        <taxon>Anthemideae</taxon>
        <taxon>Artemisiinae</taxon>
        <taxon>Artemisia</taxon>
    </lineage>
</organism>
<dbReference type="Gene3D" id="3.40.395.10">
    <property type="entry name" value="Adenoviral Proteinase, Chain A"/>
    <property type="match status" value="1"/>
</dbReference>